<organism evidence="11 12">
    <name type="scientific">Ensifer adhaerens</name>
    <name type="common">Sinorhizobium morelense</name>
    <dbReference type="NCBI Taxonomy" id="106592"/>
    <lineage>
        <taxon>Bacteria</taxon>
        <taxon>Pseudomonadati</taxon>
        <taxon>Pseudomonadota</taxon>
        <taxon>Alphaproteobacteria</taxon>
        <taxon>Hyphomicrobiales</taxon>
        <taxon>Rhizobiaceae</taxon>
        <taxon>Sinorhizobium/Ensifer group</taxon>
        <taxon>Ensifer</taxon>
    </lineage>
</organism>
<evidence type="ECO:0000256" key="6">
    <source>
        <dbReference type="ARBA" id="ARBA00022692"/>
    </source>
</evidence>
<evidence type="ECO:0000256" key="8">
    <source>
        <dbReference type="ARBA" id="ARBA00023136"/>
    </source>
</evidence>
<feature type="transmembrane region" description="Helical" evidence="9">
    <location>
        <begin position="20"/>
        <end position="45"/>
    </location>
</feature>
<evidence type="ECO:0000256" key="9">
    <source>
        <dbReference type="RuleBase" id="RU363032"/>
    </source>
</evidence>
<dbReference type="CDD" id="cd06261">
    <property type="entry name" value="TM_PBP2"/>
    <property type="match status" value="1"/>
</dbReference>
<dbReference type="SUPFAM" id="SSF161098">
    <property type="entry name" value="MetI-like"/>
    <property type="match status" value="1"/>
</dbReference>
<evidence type="ECO:0000256" key="3">
    <source>
        <dbReference type="ARBA" id="ARBA00022448"/>
    </source>
</evidence>
<dbReference type="InterPro" id="IPR035906">
    <property type="entry name" value="MetI-like_sf"/>
</dbReference>
<keyword evidence="3 9" id="KW-0813">Transport</keyword>
<dbReference type="EMBL" id="LGAP01000005">
    <property type="protein sequence ID" value="KOF19455.1"/>
    <property type="molecule type" value="Genomic_DNA"/>
</dbReference>
<dbReference type="PANTHER" id="PTHR30133:SF2">
    <property type="entry name" value="ARGININE ABC TRANSPORTER PERMEASE PROTEIN ARTQ"/>
    <property type="match status" value="1"/>
</dbReference>
<dbReference type="InterPro" id="IPR051613">
    <property type="entry name" value="ABC_transp_permease_HisMQ"/>
</dbReference>
<keyword evidence="5" id="KW-0997">Cell inner membrane</keyword>
<dbReference type="GO" id="GO:0022857">
    <property type="term" value="F:transmembrane transporter activity"/>
    <property type="evidence" value="ECO:0007669"/>
    <property type="project" value="InterPro"/>
</dbReference>
<comment type="subcellular location">
    <subcellularLocation>
        <location evidence="1">Cell inner membrane</location>
        <topology evidence="1">Multi-pass membrane protein</topology>
    </subcellularLocation>
    <subcellularLocation>
        <location evidence="9">Cell membrane</location>
        <topology evidence="9">Multi-pass membrane protein</topology>
    </subcellularLocation>
</comment>
<evidence type="ECO:0000256" key="1">
    <source>
        <dbReference type="ARBA" id="ARBA00004429"/>
    </source>
</evidence>
<proteinExistence type="inferred from homology"/>
<keyword evidence="8 9" id="KW-0472">Membrane</keyword>
<dbReference type="NCBIfam" id="TIGR01726">
    <property type="entry name" value="HEQRo_perm_3TM"/>
    <property type="match status" value="1"/>
</dbReference>
<comment type="similarity">
    <text evidence="2">Belongs to the binding-protein-dependent transport system permease family. HisMQ subfamily.</text>
</comment>
<keyword evidence="7 9" id="KW-1133">Transmembrane helix</keyword>
<dbReference type="InterPro" id="IPR010065">
    <property type="entry name" value="AA_ABC_transptr_permease_3TM"/>
</dbReference>
<feature type="domain" description="ABC transmembrane type-1" evidence="10">
    <location>
        <begin position="23"/>
        <end position="225"/>
    </location>
</feature>
<dbReference type="RefSeq" id="WP_053249016.1">
    <property type="nucleotide sequence ID" value="NZ_LGAP01000005.1"/>
</dbReference>
<accession>A0A0L8BY07</accession>
<keyword evidence="6 9" id="KW-0812">Transmembrane</keyword>
<feature type="transmembrane region" description="Helical" evidence="9">
    <location>
        <begin position="57"/>
        <end position="80"/>
    </location>
</feature>
<keyword evidence="4" id="KW-1003">Cell membrane</keyword>
<evidence type="ECO:0000313" key="12">
    <source>
        <dbReference type="Proteomes" id="UP000037425"/>
    </source>
</evidence>
<dbReference type="InterPro" id="IPR000515">
    <property type="entry name" value="MetI-like"/>
</dbReference>
<comment type="caution">
    <text evidence="11">The sequence shown here is derived from an EMBL/GenBank/DDBJ whole genome shotgun (WGS) entry which is preliminary data.</text>
</comment>
<evidence type="ECO:0000256" key="2">
    <source>
        <dbReference type="ARBA" id="ARBA00010072"/>
    </source>
</evidence>
<dbReference type="PATRIC" id="fig|106592.7.peg.6304"/>
<protein>
    <submittedName>
        <fullName evidence="11">Polar amino acid ABC transporter permease</fullName>
    </submittedName>
</protein>
<name>A0A0L8BY07_ENSAD</name>
<dbReference type="AlphaFoldDB" id="A0A0L8BY07"/>
<dbReference type="Gene3D" id="1.10.3720.10">
    <property type="entry name" value="MetI-like"/>
    <property type="match status" value="1"/>
</dbReference>
<dbReference type="Proteomes" id="UP000037425">
    <property type="component" value="Unassembled WGS sequence"/>
</dbReference>
<sequence>MDYYWQLLAWGGEGWGDDFAWGLVMTLQVSVVAYAVAVVFGLLGAAGKLSKHRLPRLLADIYTTVVRSLPELLVILLLYFSVASGAERLLKHFGLVAETFQFSSFWAAIIALAFVSGAFMTEVLRSAFLAVPPGQIEAAVSIGMRPRKVFTRVVLPQMMRHAVPGMGNLWLSITKESAIISVLGSFSELLYTGYRAAAGTKQYIFFYGLTAVLFLLITLVSALVIAQIERRLNRGHH</sequence>
<reference evidence="12" key="1">
    <citation type="submission" date="2015-07" db="EMBL/GenBank/DDBJ databases">
        <title>Whole genome sequence of an Ensifer adhaerens strain isolated from a cave pool in the Wind Cave National Park.</title>
        <authorList>
            <person name="Eng W.W.H."/>
            <person name="Gan H.M."/>
            <person name="Barton H.A."/>
            <person name="Savka M.A."/>
        </authorList>
    </citation>
    <scope>NUCLEOTIDE SEQUENCE [LARGE SCALE GENOMIC DNA]</scope>
    <source>
        <strain evidence="12">SD006</strain>
    </source>
</reference>
<evidence type="ECO:0000259" key="10">
    <source>
        <dbReference type="PROSITE" id="PS50928"/>
    </source>
</evidence>
<feature type="transmembrane region" description="Helical" evidence="9">
    <location>
        <begin position="203"/>
        <end position="226"/>
    </location>
</feature>
<evidence type="ECO:0000256" key="7">
    <source>
        <dbReference type="ARBA" id="ARBA00022989"/>
    </source>
</evidence>
<dbReference type="PANTHER" id="PTHR30133">
    <property type="entry name" value="CATIONIC AMINO ACID TRANSPORTER, MEMBRANE COMPONENT"/>
    <property type="match status" value="1"/>
</dbReference>
<evidence type="ECO:0000256" key="4">
    <source>
        <dbReference type="ARBA" id="ARBA00022475"/>
    </source>
</evidence>
<dbReference type="PROSITE" id="PS50928">
    <property type="entry name" value="ABC_TM1"/>
    <property type="match status" value="1"/>
</dbReference>
<feature type="transmembrane region" description="Helical" evidence="9">
    <location>
        <begin position="100"/>
        <end position="120"/>
    </location>
</feature>
<gene>
    <name evidence="11" type="ORF">AC244_11800</name>
</gene>
<dbReference type="Pfam" id="PF00528">
    <property type="entry name" value="BPD_transp_1"/>
    <property type="match status" value="1"/>
</dbReference>
<evidence type="ECO:0000313" key="11">
    <source>
        <dbReference type="EMBL" id="KOF19455.1"/>
    </source>
</evidence>
<evidence type="ECO:0000256" key="5">
    <source>
        <dbReference type="ARBA" id="ARBA00022519"/>
    </source>
</evidence>
<dbReference type="GO" id="GO:0043190">
    <property type="term" value="C:ATP-binding cassette (ABC) transporter complex"/>
    <property type="evidence" value="ECO:0007669"/>
    <property type="project" value="InterPro"/>
</dbReference>
<dbReference type="OrthoDB" id="9815029at2"/>